<accession>M2PBL9</accession>
<dbReference type="OrthoDB" id="2804301at2759"/>
<feature type="compositionally biased region" description="Polar residues" evidence="1">
    <location>
        <begin position="119"/>
        <end position="132"/>
    </location>
</feature>
<dbReference type="Proteomes" id="UP000016930">
    <property type="component" value="Unassembled WGS sequence"/>
</dbReference>
<name>M2PBL9_CERS8</name>
<evidence type="ECO:0000256" key="1">
    <source>
        <dbReference type="SAM" id="MobiDB-lite"/>
    </source>
</evidence>
<keyword evidence="3" id="KW-1185">Reference proteome</keyword>
<protein>
    <submittedName>
        <fullName evidence="2">Uncharacterized protein</fullName>
    </submittedName>
</protein>
<dbReference type="HOGENOM" id="CLU_583933_0_0_1"/>
<feature type="region of interest" description="Disordered" evidence="1">
    <location>
        <begin position="118"/>
        <end position="239"/>
    </location>
</feature>
<evidence type="ECO:0000313" key="2">
    <source>
        <dbReference type="EMBL" id="EMD32954.1"/>
    </source>
</evidence>
<feature type="region of interest" description="Disordered" evidence="1">
    <location>
        <begin position="446"/>
        <end position="468"/>
    </location>
</feature>
<feature type="region of interest" description="Disordered" evidence="1">
    <location>
        <begin position="1"/>
        <end position="36"/>
    </location>
</feature>
<gene>
    <name evidence="2" type="ORF">CERSUDRAFT_118383</name>
</gene>
<dbReference type="EMBL" id="KB445808">
    <property type="protein sequence ID" value="EMD32954.1"/>
    <property type="molecule type" value="Genomic_DNA"/>
</dbReference>
<feature type="compositionally biased region" description="Low complexity" evidence="1">
    <location>
        <begin position="209"/>
        <end position="218"/>
    </location>
</feature>
<dbReference type="AlphaFoldDB" id="M2PBL9"/>
<reference evidence="2 3" key="1">
    <citation type="journal article" date="2012" name="Proc. Natl. Acad. Sci. U.S.A.">
        <title>Comparative genomics of Ceriporiopsis subvermispora and Phanerochaete chrysosporium provide insight into selective ligninolysis.</title>
        <authorList>
            <person name="Fernandez-Fueyo E."/>
            <person name="Ruiz-Duenas F.J."/>
            <person name="Ferreira P."/>
            <person name="Floudas D."/>
            <person name="Hibbett D.S."/>
            <person name="Canessa P."/>
            <person name="Larrondo L.F."/>
            <person name="James T.Y."/>
            <person name="Seelenfreund D."/>
            <person name="Lobos S."/>
            <person name="Polanco R."/>
            <person name="Tello M."/>
            <person name="Honda Y."/>
            <person name="Watanabe T."/>
            <person name="Watanabe T."/>
            <person name="Ryu J.S."/>
            <person name="Kubicek C.P."/>
            <person name="Schmoll M."/>
            <person name="Gaskell J."/>
            <person name="Hammel K.E."/>
            <person name="St John F.J."/>
            <person name="Vanden Wymelenberg A."/>
            <person name="Sabat G."/>
            <person name="Splinter BonDurant S."/>
            <person name="Syed K."/>
            <person name="Yadav J.S."/>
            <person name="Doddapaneni H."/>
            <person name="Subramanian V."/>
            <person name="Lavin J.L."/>
            <person name="Oguiza J.A."/>
            <person name="Perez G."/>
            <person name="Pisabarro A.G."/>
            <person name="Ramirez L."/>
            <person name="Santoyo F."/>
            <person name="Master E."/>
            <person name="Coutinho P.M."/>
            <person name="Henrissat B."/>
            <person name="Lombard V."/>
            <person name="Magnuson J.K."/>
            <person name="Kuees U."/>
            <person name="Hori C."/>
            <person name="Igarashi K."/>
            <person name="Samejima M."/>
            <person name="Held B.W."/>
            <person name="Barry K.W."/>
            <person name="LaButti K.M."/>
            <person name="Lapidus A."/>
            <person name="Lindquist E.A."/>
            <person name="Lucas S.M."/>
            <person name="Riley R."/>
            <person name="Salamov A.A."/>
            <person name="Hoffmeister D."/>
            <person name="Schwenk D."/>
            <person name="Hadar Y."/>
            <person name="Yarden O."/>
            <person name="de Vries R.P."/>
            <person name="Wiebenga A."/>
            <person name="Stenlid J."/>
            <person name="Eastwood D."/>
            <person name="Grigoriev I.V."/>
            <person name="Berka R.M."/>
            <person name="Blanchette R.A."/>
            <person name="Kersten P."/>
            <person name="Martinez A.T."/>
            <person name="Vicuna R."/>
            <person name="Cullen D."/>
        </authorList>
    </citation>
    <scope>NUCLEOTIDE SEQUENCE [LARGE SCALE GENOMIC DNA]</scope>
    <source>
        <strain evidence="2 3">B</strain>
    </source>
</reference>
<proteinExistence type="predicted"/>
<feature type="compositionally biased region" description="Low complexity" evidence="1">
    <location>
        <begin position="162"/>
        <end position="180"/>
    </location>
</feature>
<organism evidence="2 3">
    <name type="scientific">Ceriporiopsis subvermispora (strain B)</name>
    <name type="common">White-rot fungus</name>
    <name type="synonym">Gelatoporia subvermispora</name>
    <dbReference type="NCBI Taxonomy" id="914234"/>
    <lineage>
        <taxon>Eukaryota</taxon>
        <taxon>Fungi</taxon>
        <taxon>Dikarya</taxon>
        <taxon>Basidiomycota</taxon>
        <taxon>Agaricomycotina</taxon>
        <taxon>Agaricomycetes</taxon>
        <taxon>Polyporales</taxon>
        <taxon>Gelatoporiaceae</taxon>
        <taxon>Gelatoporia</taxon>
    </lineage>
</organism>
<feature type="compositionally biased region" description="Polar residues" evidence="1">
    <location>
        <begin position="230"/>
        <end position="239"/>
    </location>
</feature>
<evidence type="ECO:0000313" key="3">
    <source>
        <dbReference type="Proteomes" id="UP000016930"/>
    </source>
</evidence>
<sequence length="468" mass="52435">MPRREAAEVPAPGVPPRDIITRPRAPQQEHAPFNTQPSLGLGLILDASRRLPPSSSYSDRLRLLAPQLLRINTVPLLNTQVSNPGLEPDSGVFTDVQNFVSSPSDVLSAHPLLHRDSHSSGVTYSQDATSPNIPRWLQTIPGAGTWDDPGYSSEPHTRNTFPPLGSPRRSPARPLRSASLDSGVQNYALGRRRSTLASTYTPPPPPRPRILTLPPSSRADPEYFLDNADPNPSESRSSPWQVDLHEHFDVRRLQLCADAAAEAVRRASETLCACALLRNPESIALTCEALRSALTAVDTALEDTPPRLELDDPDYGRQWHSKHLLLILSVERHLGHISQLADQIARRPPRIHRLHGIVEKFNAYEAKFADLARRLALSHERLRIRVLKNILEEETGRATALVEAERVRRREFKELWHESREKRRELRSLIRIRQHEAASIARSFVTGERSPSVEHEENVPVANIDRNG</sequence>